<organism evidence="6 7">
    <name type="scientific">Methylobacterium terrae</name>
    <dbReference type="NCBI Taxonomy" id="2202827"/>
    <lineage>
        <taxon>Bacteria</taxon>
        <taxon>Pseudomonadati</taxon>
        <taxon>Pseudomonadota</taxon>
        <taxon>Alphaproteobacteria</taxon>
        <taxon>Hyphomicrobiales</taxon>
        <taxon>Methylobacteriaceae</taxon>
        <taxon>Methylobacterium</taxon>
    </lineage>
</organism>
<dbReference type="Gene3D" id="1.10.10.60">
    <property type="entry name" value="Homeodomain-like"/>
    <property type="match status" value="2"/>
</dbReference>
<dbReference type="Proteomes" id="UP000245444">
    <property type="component" value="Chromosome"/>
</dbReference>
<keyword evidence="7" id="KW-1185">Reference proteome</keyword>
<evidence type="ECO:0000256" key="2">
    <source>
        <dbReference type="ARBA" id="ARBA00023125"/>
    </source>
</evidence>
<evidence type="ECO:0000256" key="1">
    <source>
        <dbReference type="ARBA" id="ARBA00023015"/>
    </source>
</evidence>
<proteinExistence type="predicted"/>
<dbReference type="KEGG" id="mtea:DK419_03700"/>
<dbReference type="InterPro" id="IPR003313">
    <property type="entry name" value="AraC-bd"/>
</dbReference>
<dbReference type="OrthoDB" id="9809338at2"/>
<dbReference type="GO" id="GO:0043565">
    <property type="term" value="F:sequence-specific DNA binding"/>
    <property type="evidence" value="ECO:0007669"/>
    <property type="project" value="InterPro"/>
</dbReference>
<evidence type="ECO:0000256" key="3">
    <source>
        <dbReference type="ARBA" id="ARBA00023163"/>
    </source>
</evidence>
<feature type="domain" description="HTH araC/xylS-type" evidence="5">
    <location>
        <begin position="213"/>
        <end position="310"/>
    </location>
</feature>
<sequence length="314" mass="34055">MRARSVDEARGRDMRSLDSAGEPASINTRPSVTVLSDPAERHPSPDRALFWPERDGVSVMAARFVRHRFRPHTHDTLMIGLIEAGTKGFARERASHVAGPGTISVVNPGEMHTGERLAGPELRYRALYVPLGILSIASDKAGQATSEMSFAAGTIDDPATHAALMLAHDAIASGEGRLARECLLLDAVAGLIHRHAVRPVTLPRPLPIPRAVRRAQDILHSRFSEELPIGEIAAATGLSAFHLMHAFRRAMGLPIHAYQIQLRVEAAKRLLDSGLAPADVALEVGFADQSHLTRRFKDLVGTSPGRYQRAMLTA</sequence>
<dbReference type="PANTHER" id="PTHR46796">
    <property type="entry name" value="HTH-TYPE TRANSCRIPTIONAL ACTIVATOR RHAS-RELATED"/>
    <property type="match status" value="1"/>
</dbReference>
<gene>
    <name evidence="6" type="ORF">DK419_03700</name>
</gene>
<dbReference type="InterPro" id="IPR018060">
    <property type="entry name" value="HTH_AraC"/>
</dbReference>
<protein>
    <submittedName>
        <fullName evidence="6">AraC family transcriptional regulator</fullName>
    </submittedName>
</protein>
<name>A0A2U8WH22_9HYPH</name>
<dbReference type="PANTHER" id="PTHR46796:SF2">
    <property type="entry name" value="TRANSCRIPTIONAL REGULATORY PROTEIN"/>
    <property type="match status" value="1"/>
</dbReference>
<feature type="compositionally biased region" description="Polar residues" evidence="4">
    <location>
        <begin position="25"/>
        <end position="34"/>
    </location>
</feature>
<dbReference type="Pfam" id="PF02311">
    <property type="entry name" value="AraC_binding"/>
    <property type="match status" value="1"/>
</dbReference>
<dbReference type="GO" id="GO:0003700">
    <property type="term" value="F:DNA-binding transcription factor activity"/>
    <property type="evidence" value="ECO:0007669"/>
    <property type="project" value="InterPro"/>
</dbReference>
<dbReference type="EMBL" id="CP029553">
    <property type="protein sequence ID" value="AWN45534.1"/>
    <property type="molecule type" value="Genomic_DNA"/>
</dbReference>
<dbReference type="Pfam" id="PF12833">
    <property type="entry name" value="HTH_18"/>
    <property type="match status" value="1"/>
</dbReference>
<dbReference type="SUPFAM" id="SSF51215">
    <property type="entry name" value="Regulatory protein AraC"/>
    <property type="match status" value="1"/>
</dbReference>
<accession>A0A2U8WH22</accession>
<evidence type="ECO:0000313" key="7">
    <source>
        <dbReference type="Proteomes" id="UP000245444"/>
    </source>
</evidence>
<keyword evidence="1" id="KW-0805">Transcription regulation</keyword>
<dbReference type="AlphaFoldDB" id="A0A2U8WH22"/>
<feature type="compositionally biased region" description="Basic and acidic residues" evidence="4">
    <location>
        <begin position="1"/>
        <end position="16"/>
    </location>
</feature>
<dbReference type="InterPro" id="IPR009057">
    <property type="entry name" value="Homeodomain-like_sf"/>
</dbReference>
<keyword evidence="2" id="KW-0238">DNA-binding</keyword>
<evidence type="ECO:0000313" key="6">
    <source>
        <dbReference type="EMBL" id="AWN45534.1"/>
    </source>
</evidence>
<dbReference type="SMART" id="SM00342">
    <property type="entry name" value="HTH_ARAC"/>
    <property type="match status" value="1"/>
</dbReference>
<evidence type="ECO:0000256" key="4">
    <source>
        <dbReference type="SAM" id="MobiDB-lite"/>
    </source>
</evidence>
<dbReference type="InterPro" id="IPR050204">
    <property type="entry name" value="AraC_XylS_family_regulators"/>
</dbReference>
<feature type="region of interest" description="Disordered" evidence="4">
    <location>
        <begin position="1"/>
        <end position="46"/>
    </location>
</feature>
<dbReference type="InterPro" id="IPR037923">
    <property type="entry name" value="HTH-like"/>
</dbReference>
<keyword evidence="3" id="KW-0804">Transcription</keyword>
<dbReference type="SUPFAM" id="SSF46689">
    <property type="entry name" value="Homeodomain-like"/>
    <property type="match status" value="2"/>
</dbReference>
<dbReference type="PROSITE" id="PS01124">
    <property type="entry name" value="HTH_ARAC_FAMILY_2"/>
    <property type="match status" value="1"/>
</dbReference>
<reference evidence="6 7" key="1">
    <citation type="submission" date="2018-05" db="EMBL/GenBank/DDBJ databases">
        <title>Complete Genome Sequence of Methylobacterium sp. 17Sr1-28.</title>
        <authorList>
            <person name="Srinivasan S."/>
        </authorList>
    </citation>
    <scope>NUCLEOTIDE SEQUENCE [LARGE SCALE GENOMIC DNA]</scope>
    <source>
        <strain evidence="6 7">17Sr1-28</strain>
    </source>
</reference>
<evidence type="ECO:0000259" key="5">
    <source>
        <dbReference type="PROSITE" id="PS01124"/>
    </source>
</evidence>